<protein>
    <submittedName>
        <fullName evidence="1">Uncharacterized protein</fullName>
    </submittedName>
</protein>
<gene>
    <name evidence="1" type="ORF">PROFUN_04029</name>
</gene>
<name>A0A2P6NW95_9EUKA</name>
<keyword evidence="2" id="KW-1185">Reference proteome</keyword>
<accession>A0A2P6NW95</accession>
<organism evidence="1 2">
    <name type="scientific">Planoprotostelium fungivorum</name>
    <dbReference type="NCBI Taxonomy" id="1890364"/>
    <lineage>
        <taxon>Eukaryota</taxon>
        <taxon>Amoebozoa</taxon>
        <taxon>Evosea</taxon>
        <taxon>Variosea</taxon>
        <taxon>Cavosteliida</taxon>
        <taxon>Cavosteliaceae</taxon>
        <taxon>Planoprotostelium</taxon>
    </lineage>
</organism>
<dbReference type="Proteomes" id="UP000241769">
    <property type="component" value="Unassembled WGS sequence"/>
</dbReference>
<sequence length="95" mass="11245">MRSRCSCPYTKQSQVEQRHCPHLQLFYLTESIRLPNQDPLQLRTKERCCLPTVEDKVKEKEANRMISLRNTPKYTSQNDPLHLKTRLMVRCGKLS</sequence>
<dbReference type="EMBL" id="MDYQ01000013">
    <property type="protein sequence ID" value="PRP88206.1"/>
    <property type="molecule type" value="Genomic_DNA"/>
</dbReference>
<comment type="caution">
    <text evidence="1">The sequence shown here is derived from an EMBL/GenBank/DDBJ whole genome shotgun (WGS) entry which is preliminary data.</text>
</comment>
<reference evidence="1 2" key="1">
    <citation type="journal article" date="2018" name="Genome Biol. Evol.">
        <title>Multiple Roots of Fruiting Body Formation in Amoebozoa.</title>
        <authorList>
            <person name="Hillmann F."/>
            <person name="Forbes G."/>
            <person name="Novohradska S."/>
            <person name="Ferling I."/>
            <person name="Riege K."/>
            <person name="Groth M."/>
            <person name="Westermann M."/>
            <person name="Marz M."/>
            <person name="Spaller T."/>
            <person name="Winckler T."/>
            <person name="Schaap P."/>
            <person name="Glockner G."/>
        </authorList>
    </citation>
    <scope>NUCLEOTIDE SEQUENCE [LARGE SCALE GENOMIC DNA]</scope>
    <source>
        <strain evidence="1 2">Jena</strain>
    </source>
</reference>
<evidence type="ECO:0000313" key="1">
    <source>
        <dbReference type="EMBL" id="PRP88206.1"/>
    </source>
</evidence>
<proteinExistence type="predicted"/>
<dbReference type="AlphaFoldDB" id="A0A2P6NW95"/>
<dbReference type="InParanoid" id="A0A2P6NW95"/>
<evidence type="ECO:0000313" key="2">
    <source>
        <dbReference type="Proteomes" id="UP000241769"/>
    </source>
</evidence>